<gene>
    <name evidence="2" type="ORF">CDG68_11835</name>
</gene>
<evidence type="ECO:0000313" key="3">
    <source>
        <dbReference type="Proteomes" id="UP000279962"/>
    </source>
</evidence>
<evidence type="ECO:0000313" key="2">
    <source>
        <dbReference type="EMBL" id="AYO54285.1"/>
    </source>
</evidence>
<evidence type="ECO:0000256" key="1">
    <source>
        <dbReference type="ARBA" id="ARBA00008525"/>
    </source>
</evidence>
<dbReference type="InterPro" id="IPR005363">
    <property type="entry name" value="UPF0167"/>
</dbReference>
<accession>A0A3G2T2R8</accession>
<dbReference type="Pfam" id="PF03691">
    <property type="entry name" value="UPF0167"/>
    <property type="match status" value="1"/>
</dbReference>
<dbReference type="AlphaFoldDB" id="A0A3G2T2R8"/>
<comment type="similarity">
    <text evidence="1">Belongs to the UPF0167 family.</text>
</comment>
<name>A0A3G2T2R8_9GAMM</name>
<dbReference type="EMBL" id="CP033133">
    <property type="protein sequence ID" value="AYO54285.1"/>
    <property type="molecule type" value="Genomic_DNA"/>
</dbReference>
<dbReference type="RefSeq" id="WP_087551890.1">
    <property type="nucleotide sequence ID" value="NZ_CP033133.1"/>
</dbReference>
<sequence length="180" mass="20968">MDYPNFKYHPNAYKLNIFEHEKGICSICNEERDLKYNCSFYSIDEPDYICPWCIANGEAARKYNGEFNDFCGIEGISSDPSDPPSTVNTQHLNEICTQTPSYHSWQQEVWLVHCNEPCKFIAYADSKMLKPIWNEIKADIEEQSYPLELIQDHLSVDGDLTAYLFQCIHCQQHRLHIDCS</sequence>
<organism evidence="2 3">
    <name type="scientific">Acinetobacter wuhouensis</name>
    <dbReference type="NCBI Taxonomy" id="1879050"/>
    <lineage>
        <taxon>Bacteria</taxon>
        <taxon>Pseudomonadati</taxon>
        <taxon>Pseudomonadota</taxon>
        <taxon>Gammaproteobacteria</taxon>
        <taxon>Moraxellales</taxon>
        <taxon>Moraxellaceae</taxon>
        <taxon>Acinetobacter</taxon>
    </lineage>
</organism>
<protein>
    <submittedName>
        <fullName evidence="2">CbrC family protein</fullName>
    </submittedName>
</protein>
<reference evidence="2 3" key="1">
    <citation type="submission" date="2018-10" db="EMBL/GenBank/DDBJ databases">
        <title>The complete genome of Acinetobacter wuhouensis strain WCHAW010062.</title>
        <authorList>
            <person name="Hu Y."/>
            <person name="Long H."/>
            <person name="Feng Y."/>
            <person name="Zong Z."/>
        </authorList>
    </citation>
    <scope>NUCLEOTIDE SEQUENCE [LARGE SCALE GENOMIC DNA]</scope>
    <source>
        <strain evidence="2 3">WCHAW010062</strain>
    </source>
</reference>
<dbReference type="Proteomes" id="UP000279962">
    <property type="component" value="Chromosome"/>
</dbReference>
<proteinExistence type="inferred from homology"/>